<keyword evidence="4 6" id="KW-0143">Chaperone</keyword>
<feature type="domain" description="R3H" evidence="7">
    <location>
        <begin position="144"/>
        <end position="210"/>
    </location>
</feature>
<sequence length="226" mass="24936">MSTLEIEEKSVEDAIAAACKQLQLPREQLEIEIISKGSSGIFGIVGAKKAKIRVVPKVLTAEAAAERAKSVLSEILKHVDLPTVVEAESKEDTVCLNIISNGSGLLIGKRGKTLNALQYLVSKILQKELAENIPVVVDTENYRSKREGSLTELAQQLSDKVKRTHRPLTTGPMNSQDRRIIHLALKEDQEVRTKSKGEGNLRRVVIYPVKRGKKPQNKIAITEQEA</sequence>
<dbReference type="Gene3D" id="3.30.30.80">
    <property type="entry name" value="probable RNA-binding protein from clostridium symbiosum atcc 14940"/>
    <property type="match status" value="1"/>
</dbReference>
<feature type="region of interest" description="Jag_N domain" evidence="6">
    <location>
        <begin position="5"/>
        <end position="55"/>
    </location>
</feature>
<accession>A0A9W6FVG2</accession>
<dbReference type="Pfam" id="PF14804">
    <property type="entry name" value="Jag_N"/>
    <property type="match status" value="1"/>
</dbReference>
<comment type="function">
    <text evidence="6">A probable RNA chaperone. Forms a complex with KhpA which binds to cellular RNA and controls its expression. Plays a role in peptidoglycan (PG) homeostasis and cell length regulation.</text>
</comment>
<dbReference type="InterPro" id="IPR032782">
    <property type="entry name" value="KhpB_N"/>
</dbReference>
<evidence type="ECO:0000256" key="4">
    <source>
        <dbReference type="ARBA" id="ARBA00023186"/>
    </source>
</evidence>
<dbReference type="Pfam" id="PF01424">
    <property type="entry name" value="R3H"/>
    <property type="match status" value="1"/>
</dbReference>
<comment type="similarity">
    <text evidence="6">Belongs to the KhpB RNA-binding protein family.</text>
</comment>
<dbReference type="NCBIfam" id="NF041568">
    <property type="entry name" value="Jag_EloR"/>
    <property type="match status" value="1"/>
</dbReference>
<dbReference type="SUPFAM" id="SSF82708">
    <property type="entry name" value="R3H domain"/>
    <property type="match status" value="1"/>
</dbReference>
<reference evidence="8" key="1">
    <citation type="submission" date="2022-12" db="EMBL/GenBank/DDBJ databases">
        <title>Reference genome sequencing for broad-spectrum identification of bacterial and archaeal isolates by mass spectrometry.</title>
        <authorList>
            <person name="Sekiguchi Y."/>
            <person name="Tourlousse D.M."/>
        </authorList>
    </citation>
    <scope>NUCLEOTIDE SEQUENCE</scope>
    <source>
        <strain evidence="8">ASRB1</strain>
    </source>
</reference>
<gene>
    <name evidence="8" type="primary">jag</name>
    <name evidence="6" type="synonym">eloR</name>
    <name evidence="6" type="synonym">khpB</name>
    <name evidence="8" type="ORF">DAMNIGENAA_30350</name>
</gene>
<name>A0A9W6FVG2_9BACT</name>
<evidence type="ECO:0000256" key="1">
    <source>
        <dbReference type="ARBA" id="ARBA00022490"/>
    </source>
</evidence>
<dbReference type="HAMAP" id="MF_00867">
    <property type="entry name" value="KhpB"/>
    <property type="match status" value="1"/>
</dbReference>
<dbReference type="GO" id="GO:0009252">
    <property type="term" value="P:peptidoglycan biosynthetic process"/>
    <property type="evidence" value="ECO:0007669"/>
    <property type="project" value="UniProtKB-UniRule"/>
</dbReference>
<dbReference type="AlphaFoldDB" id="A0A9W6FVG2"/>
<dbReference type="SMART" id="SM00393">
    <property type="entry name" value="R3H"/>
    <property type="match status" value="1"/>
</dbReference>
<keyword evidence="5 6" id="KW-0961">Cell wall biogenesis/degradation</keyword>
<comment type="subunit">
    <text evidence="6">Forms a complex with KhpA.</text>
</comment>
<evidence type="ECO:0000259" key="7">
    <source>
        <dbReference type="PROSITE" id="PS51061"/>
    </source>
</evidence>
<dbReference type="CDD" id="cd02644">
    <property type="entry name" value="R3H_jag"/>
    <property type="match status" value="1"/>
</dbReference>
<evidence type="ECO:0000256" key="3">
    <source>
        <dbReference type="ARBA" id="ARBA00022960"/>
    </source>
</evidence>
<dbReference type="CDD" id="cd02414">
    <property type="entry name" value="KH-II_Jag"/>
    <property type="match status" value="1"/>
</dbReference>
<proteinExistence type="inferred from homology"/>
<evidence type="ECO:0000256" key="5">
    <source>
        <dbReference type="ARBA" id="ARBA00023316"/>
    </source>
</evidence>
<comment type="domain">
    <text evidence="6">Has an N-terminal Jag-N domain and 2 RNA-binding domains (KH and R3H).</text>
</comment>
<dbReference type="InterPro" id="IPR036867">
    <property type="entry name" value="R3H_dom_sf"/>
</dbReference>
<evidence type="ECO:0000313" key="8">
    <source>
        <dbReference type="EMBL" id="GLI35602.1"/>
    </source>
</evidence>
<dbReference type="GO" id="GO:0071555">
    <property type="term" value="P:cell wall organization"/>
    <property type="evidence" value="ECO:0007669"/>
    <property type="project" value="UniProtKB-KW"/>
</dbReference>
<keyword evidence="9" id="KW-1185">Reference proteome</keyword>
<evidence type="ECO:0000256" key="6">
    <source>
        <dbReference type="HAMAP-Rule" id="MF_00867"/>
    </source>
</evidence>
<evidence type="ECO:0000313" key="9">
    <source>
        <dbReference type="Proteomes" id="UP001144372"/>
    </source>
</evidence>
<keyword evidence="3 6" id="KW-0133">Cell shape</keyword>
<dbReference type="RefSeq" id="WP_281795573.1">
    <property type="nucleotide sequence ID" value="NZ_BSDR01000001.1"/>
</dbReference>
<dbReference type="Proteomes" id="UP001144372">
    <property type="component" value="Unassembled WGS sequence"/>
</dbReference>
<evidence type="ECO:0000256" key="2">
    <source>
        <dbReference type="ARBA" id="ARBA00022884"/>
    </source>
</evidence>
<dbReference type="InterPro" id="IPR015946">
    <property type="entry name" value="KH_dom-like_a/b"/>
</dbReference>
<protein>
    <recommendedName>
        <fullName evidence="6">RNA-binding protein KhpB</fullName>
    </recommendedName>
    <alternativeName>
        <fullName evidence="6">RNA-binding protein EloR</fullName>
    </alternativeName>
</protein>
<dbReference type="GO" id="GO:0003723">
    <property type="term" value="F:RNA binding"/>
    <property type="evidence" value="ECO:0007669"/>
    <property type="project" value="UniProtKB-UniRule"/>
</dbReference>
<dbReference type="SMART" id="SM01245">
    <property type="entry name" value="Jag_N"/>
    <property type="match status" value="1"/>
</dbReference>
<dbReference type="InterPro" id="IPR001374">
    <property type="entry name" value="R3H_dom"/>
</dbReference>
<dbReference type="InterPro" id="IPR038247">
    <property type="entry name" value="Jag_N_dom_sf"/>
</dbReference>
<dbReference type="GO" id="GO:0008360">
    <property type="term" value="P:regulation of cell shape"/>
    <property type="evidence" value="ECO:0007669"/>
    <property type="project" value="UniProtKB-KW"/>
</dbReference>
<keyword evidence="2 6" id="KW-0694">RNA-binding</keyword>
<dbReference type="InterPro" id="IPR038008">
    <property type="entry name" value="Jag_KH"/>
</dbReference>
<keyword evidence="1 6" id="KW-0963">Cytoplasm</keyword>
<comment type="subcellular location">
    <subcellularLocation>
        <location evidence="6">Cytoplasm</location>
    </subcellularLocation>
</comment>
<dbReference type="PANTHER" id="PTHR35800:SF1">
    <property type="entry name" value="RNA-BINDING PROTEIN KHPB"/>
    <property type="match status" value="1"/>
</dbReference>
<dbReference type="InterPro" id="IPR034079">
    <property type="entry name" value="R3H_KhpB"/>
</dbReference>
<dbReference type="Pfam" id="PF13083">
    <property type="entry name" value="KH_KhpA-B"/>
    <property type="match status" value="1"/>
</dbReference>
<dbReference type="Gene3D" id="3.30.1370.50">
    <property type="entry name" value="R3H-like domain"/>
    <property type="match status" value="1"/>
</dbReference>
<dbReference type="Gene3D" id="3.30.300.20">
    <property type="match status" value="1"/>
</dbReference>
<dbReference type="EMBL" id="BSDR01000001">
    <property type="protein sequence ID" value="GLI35602.1"/>
    <property type="molecule type" value="Genomic_DNA"/>
</dbReference>
<dbReference type="GO" id="GO:0005737">
    <property type="term" value="C:cytoplasm"/>
    <property type="evidence" value="ECO:0007669"/>
    <property type="project" value="UniProtKB-SubCell"/>
</dbReference>
<dbReference type="InterPro" id="IPR039247">
    <property type="entry name" value="KhpB"/>
</dbReference>
<organism evidence="8 9">
    <name type="scientific">Desulforhabdus amnigena</name>
    <dbReference type="NCBI Taxonomy" id="40218"/>
    <lineage>
        <taxon>Bacteria</taxon>
        <taxon>Pseudomonadati</taxon>
        <taxon>Thermodesulfobacteriota</taxon>
        <taxon>Syntrophobacteria</taxon>
        <taxon>Syntrophobacterales</taxon>
        <taxon>Syntrophobacteraceae</taxon>
        <taxon>Desulforhabdus</taxon>
    </lineage>
</organism>
<comment type="caution">
    <text evidence="8">The sequence shown here is derived from an EMBL/GenBank/DDBJ whole genome shotgun (WGS) entry which is preliminary data.</text>
</comment>
<dbReference type="PANTHER" id="PTHR35800">
    <property type="entry name" value="PROTEIN JAG"/>
    <property type="match status" value="1"/>
</dbReference>
<dbReference type="PROSITE" id="PS51061">
    <property type="entry name" value="R3H"/>
    <property type="match status" value="1"/>
</dbReference>